<gene>
    <name evidence="1" type="ORF">IX84_29025</name>
</gene>
<dbReference type="STRING" id="1524460.IX84_29025"/>
<accession>A0A098RYY6</accession>
<reference evidence="1 2" key="1">
    <citation type="journal article" date="2014" name="Int. J. Syst. Evol. Microbiol.">
        <title>Phaeodactylibacter xiamenensis gen. nov., sp. nov., a member of the family Saprospiraceae isolated from the marine alga Phaeodactylum tricornutum.</title>
        <authorList>
            <person name="Chen Z.Jr."/>
            <person name="Lei X."/>
            <person name="Lai Q."/>
            <person name="Li Y."/>
            <person name="Zhang B."/>
            <person name="Zhang J."/>
            <person name="Zhang H."/>
            <person name="Yang L."/>
            <person name="Zheng W."/>
            <person name="Tian Y."/>
            <person name="Yu Z."/>
            <person name="Xu H.Jr."/>
            <person name="Zheng T."/>
        </authorList>
    </citation>
    <scope>NUCLEOTIDE SEQUENCE [LARGE SCALE GENOMIC DNA]</scope>
    <source>
        <strain evidence="1 2">KD52</strain>
    </source>
</reference>
<keyword evidence="2" id="KW-1185">Reference proteome</keyword>
<evidence type="ECO:0000313" key="1">
    <source>
        <dbReference type="EMBL" id="KGE85135.1"/>
    </source>
</evidence>
<protein>
    <submittedName>
        <fullName evidence="1">Uncharacterized protein</fullName>
    </submittedName>
</protein>
<proteinExistence type="predicted"/>
<dbReference type="AlphaFoldDB" id="A0A098RYY6"/>
<comment type="caution">
    <text evidence="1">The sequence shown here is derived from an EMBL/GenBank/DDBJ whole genome shotgun (WGS) entry which is preliminary data.</text>
</comment>
<dbReference type="Proteomes" id="UP000029736">
    <property type="component" value="Unassembled WGS sequence"/>
</dbReference>
<dbReference type="EMBL" id="JPOS01000092">
    <property type="protein sequence ID" value="KGE85135.1"/>
    <property type="molecule type" value="Genomic_DNA"/>
</dbReference>
<evidence type="ECO:0000313" key="2">
    <source>
        <dbReference type="Proteomes" id="UP000029736"/>
    </source>
</evidence>
<name>A0A098RYY6_9BACT</name>
<sequence>MSQIIHKKPTPYPIILIINILKIQVKSCSGHRSLIVTDSQAFFFRTLIIGFYPKKNYFYSINYKKAERRVFSINSRYTHSTFLTLLHNTQTGHYKKRAIQSPF</sequence>
<organism evidence="1 2">
    <name type="scientific">Phaeodactylibacter xiamenensis</name>
    <dbReference type="NCBI Taxonomy" id="1524460"/>
    <lineage>
        <taxon>Bacteria</taxon>
        <taxon>Pseudomonadati</taxon>
        <taxon>Bacteroidota</taxon>
        <taxon>Saprospiria</taxon>
        <taxon>Saprospirales</taxon>
        <taxon>Haliscomenobacteraceae</taxon>
        <taxon>Phaeodactylibacter</taxon>
    </lineage>
</organism>